<dbReference type="SUPFAM" id="SSF55008">
    <property type="entry name" value="HMA, heavy metal-associated domain"/>
    <property type="match status" value="1"/>
</dbReference>
<dbReference type="STRING" id="52694.ACWI_27250"/>
<comment type="caution">
    <text evidence="3">The sequence shown here is derived from an EMBL/GenBank/DDBJ whole genome shotgun (WGS) entry which is preliminary data.</text>
</comment>
<dbReference type="PROSITE" id="PS01047">
    <property type="entry name" value="HMA_1"/>
    <property type="match status" value="1"/>
</dbReference>
<dbReference type="PROSITE" id="PS50846">
    <property type="entry name" value="HMA_2"/>
    <property type="match status" value="1"/>
</dbReference>
<dbReference type="GO" id="GO:0006825">
    <property type="term" value="P:copper ion transport"/>
    <property type="evidence" value="ECO:0007669"/>
    <property type="project" value="InterPro"/>
</dbReference>
<gene>
    <name evidence="3" type="primary">copZ</name>
    <name evidence="3" type="ORF">ACWI_27250</name>
</gene>
<dbReference type="RefSeq" id="WP_070371996.1">
    <property type="nucleotide sequence ID" value="NZ_LKEU01000036.1"/>
</dbReference>
<dbReference type="Pfam" id="PF00403">
    <property type="entry name" value="HMA"/>
    <property type="match status" value="1"/>
</dbReference>
<proteinExistence type="predicted"/>
<protein>
    <submittedName>
        <fullName evidence="3">Copper chaperone CopZ</fullName>
    </submittedName>
</protein>
<dbReference type="InterPro" id="IPR000428">
    <property type="entry name" value="Cu-bd"/>
</dbReference>
<evidence type="ECO:0000259" key="2">
    <source>
        <dbReference type="PROSITE" id="PS50846"/>
    </source>
</evidence>
<dbReference type="InterPro" id="IPR017969">
    <property type="entry name" value="Heavy-metal-associated_CS"/>
</dbReference>
<dbReference type="OrthoDB" id="9813965at2"/>
<evidence type="ECO:0000313" key="3">
    <source>
        <dbReference type="EMBL" id="OFV69836.1"/>
    </source>
</evidence>
<evidence type="ECO:0000256" key="1">
    <source>
        <dbReference type="ARBA" id="ARBA00022723"/>
    </source>
</evidence>
<dbReference type="InterPro" id="IPR036163">
    <property type="entry name" value="HMA_dom_sf"/>
</dbReference>
<organism evidence="3 4">
    <name type="scientific">Acetobacterium wieringae</name>
    <dbReference type="NCBI Taxonomy" id="52694"/>
    <lineage>
        <taxon>Bacteria</taxon>
        <taxon>Bacillati</taxon>
        <taxon>Bacillota</taxon>
        <taxon>Clostridia</taxon>
        <taxon>Eubacteriales</taxon>
        <taxon>Eubacteriaceae</taxon>
        <taxon>Acetobacterium</taxon>
    </lineage>
</organism>
<feature type="domain" description="HMA" evidence="2">
    <location>
        <begin position="2"/>
        <end position="68"/>
    </location>
</feature>
<sequence length="71" mass="7854">MERIILNVEGMSCAHCERAVKNAVGELDGVERVIVDLTGKTVAIEYEPGKLTFESFKTVIEEEGYHVTGKI</sequence>
<reference evidence="3 4" key="1">
    <citation type="submission" date="2015-09" db="EMBL/GenBank/DDBJ databases">
        <title>Genome sequence of Acetobacterium wieringae DSM 1911.</title>
        <authorList>
            <person name="Poehlein A."/>
            <person name="Bengelsdorf F.R."/>
            <person name="Schiel-Bengelsdorf B."/>
            <person name="Duerre P."/>
            <person name="Daniel R."/>
        </authorList>
    </citation>
    <scope>NUCLEOTIDE SEQUENCE [LARGE SCALE GENOMIC DNA]</scope>
    <source>
        <strain evidence="3 4">DSM 1911</strain>
    </source>
</reference>
<keyword evidence="1" id="KW-0479">Metal-binding</keyword>
<dbReference type="Proteomes" id="UP000176244">
    <property type="component" value="Unassembled WGS sequence"/>
</dbReference>
<dbReference type="AlphaFoldDB" id="A0A1F2PGK4"/>
<dbReference type="PRINTS" id="PR00944">
    <property type="entry name" value="CUEXPORT"/>
</dbReference>
<dbReference type="CDD" id="cd00371">
    <property type="entry name" value="HMA"/>
    <property type="match status" value="1"/>
</dbReference>
<name>A0A1F2PGK4_9FIRM</name>
<dbReference type="Gene3D" id="3.30.70.100">
    <property type="match status" value="1"/>
</dbReference>
<dbReference type="GO" id="GO:0005507">
    <property type="term" value="F:copper ion binding"/>
    <property type="evidence" value="ECO:0007669"/>
    <property type="project" value="InterPro"/>
</dbReference>
<dbReference type="InterPro" id="IPR006121">
    <property type="entry name" value="HMA_dom"/>
</dbReference>
<dbReference type="FunFam" id="3.30.70.100:FF:000001">
    <property type="entry name" value="ATPase copper transporting beta"/>
    <property type="match status" value="1"/>
</dbReference>
<evidence type="ECO:0000313" key="4">
    <source>
        <dbReference type="Proteomes" id="UP000176244"/>
    </source>
</evidence>
<dbReference type="EMBL" id="LKEU01000036">
    <property type="protein sequence ID" value="OFV69836.1"/>
    <property type="molecule type" value="Genomic_DNA"/>
</dbReference>
<accession>A0A1F2PGK4</accession>